<keyword evidence="1" id="KW-0614">Plasmid</keyword>
<reference evidence="1" key="1">
    <citation type="submission" date="2022-09" db="EMBL/GenBank/DDBJ databases">
        <title>Interaction between co-microsymbionts with complementary sets of symbiotic genes in legume-rhizobium systems.</title>
        <authorList>
            <person name="Safronova V."/>
            <person name="Sazanova A."/>
            <person name="Afonin A."/>
            <person name="Chirak E."/>
        </authorList>
    </citation>
    <scope>NUCLEOTIDE SEQUENCE</scope>
    <source>
        <strain evidence="1">A18/3m</strain>
    </source>
</reference>
<organism evidence="1 2">
    <name type="scientific">Phyllobacterium zundukense</name>
    <dbReference type="NCBI Taxonomy" id="1867719"/>
    <lineage>
        <taxon>Bacteria</taxon>
        <taxon>Pseudomonadati</taxon>
        <taxon>Pseudomonadota</taxon>
        <taxon>Alphaproteobacteria</taxon>
        <taxon>Hyphomicrobiales</taxon>
        <taxon>Phyllobacteriaceae</taxon>
        <taxon>Phyllobacterium</taxon>
    </lineage>
</organism>
<evidence type="ECO:0000313" key="2">
    <source>
        <dbReference type="Proteomes" id="UP001061991"/>
    </source>
</evidence>
<dbReference type="Proteomes" id="UP001061991">
    <property type="component" value="Plasmid p_unnamed3"/>
</dbReference>
<accession>A0ACD4CVS8</accession>
<dbReference type="EMBL" id="CP104970">
    <property type="protein sequence ID" value="UXN57690.1"/>
    <property type="molecule type" value="Genomic_DNA"/>
</dbReference>
<evidence type="ECO:0000313" key="1">
    <source>
        <dbReference type="EMBL" id="UXN57690.1"/>
    </source>
</evidence>
<gene>
    <name evidence="1" type="ORF">N8E88_02435</name>
</gene>
<proteinExistence type="predicted"/>
<geneLocation type="plasmid" evidence="1 2">
    <name>p_unnamed3</name>
</geneLocation>
<name>A0ACD4CVS8_9HYPH</name>
<sequence>MRIDVGTDIAKDIHCLHRELAVEALATKDRIPSADALAAAAGIAPVLRQSGKTRFLRRPAGGNKGPKRVSCQFAFCSLGQPDSHVFYTREPRERNRHQAFIAVARRRVNVRWAMLQTRSLFQVSFKIVV</sequence>
<keyword evidence="2" id="KW-1185">Reference proteome</keyword>
<protein>
    <submittedName>
        <fullName evidence="1">Transposase</fullName>
    </submittedName>
</protein>